<dbReference type="SUPFAM" id="SSF46689">
    <property type="entry name" value="Homeodomain-like"/>
    <property type="match status" value="1"/>
</dbReference>
<protein>
    <recommendedName>
        <fullName evidence="3">Resolvase</fullName>
    </recommendedName>
</protein>
<organism evidence="1 2">
    <name type="scientific">Bacillus thuringiensis serovar kumamotoensis</name>
    <dbReference type="NCBI Taxonomy" id="132267"/>
    <lineage>
        <taxon>Bacteria</taxon>
        <taxon>Bacillati</taxon>
        <taxon>Bacillota</taxon>
        <taxon>Bacilli</taxon>
        <taxon>Bacillales</taxon>
        <taxon>Bacillaceae</taxon>
        <taxon>Bacillus</taxon>
        <taxon>Bacillus cereus group</taxon>
    </lineage>
</organism>
<dbReference type="AlphaFoldDB" id="A0A9X6JJ29"/>
<gene>
    <name evidence="1" type="ORF">BK769_31265</name>
</gene>
<evidence type="ECO:0000313" key="2">
    <source>
        <dbReference type="Proteomes" id="UP000195087"/>
    </source>
</evidence>
<dbReference type="RefSeq" id="WP_086392719.1">
    <property type="nucleotide sequence ID" value="NZ_NFEH01000124.1"/>
</dbReference>
<dbReference type="EMBL" id="NFEH01000124">
    <property type="protein sequence ID" value="OTZ67131.1"/>
    <property type="molecule type" value="Genomic_DNA"/>
</dbReference>
<reference evidence="1 2" key="1">
    <citation type="submission" date="2016-10" db="EMBL/GenBank/DDBJ databases">
        <title>Comparative genomics of Bacillus thuringiensis reveals a path to pathogens against multiple invertebrate hosts.</title>
        <authorList>
            <person name="Zheng J."/>
            <person name="Gao Q."/>
            <person name="Liu H."/>
            <person name="Peng D."/>
            <person name="Ruan L."/>
            <person name="Sun M."/>
        </authorList>
    </citation>
    <scope>NUCLEOTIDE SEQUENCE [LARGE SCALE GENOMIC DNA]</scope>
    <source>
        <strain evidence="1">BGSC 4W1</strain>
    </source>
</reference>
<evidence type="ECO:0008006" key="3">
    <source>
        <dbReference type="Google" id="ProtNLM"/>
    </source>
</evidence>
<dbReference type="Gene3D" id="1.10.10.60">
    <property type="entry name" value="Homeodomain-like"/>
    <property type="match status" value="1"/>
</dbReference>
<dbReference type="InterPro" id="IPR009057">
    <property type="entry name" value="Homeodomain-like_sf"/>
</dbReference>
<name>A0A9X6JJ29_BACUK</name>
<dbReference type="Proteomes" id="UP000195087">
    <property type="component" value="Unassembled WGS sequence"/>
</dbReference>
<accession>A0A9X6JJ29</accession>
<evidence type="ECO:0000313" key="1">
    <source>
        <dbReference type="EMBL" id="OTZ67131.1"/>
    </source>
</evidence>
<comment type="caution">
    <text evidence="1">The sequence shown here is derived from an EMBL/GenBank/DDBJ whole genome shotgun (WGS) entry which is preliminary data.</text>
</comment>
<sequence>MRAVELLSSLLNKREKVGHAKLKPDFKEERPKKYTKKQIDHALNLLKDNFYKQVSEMTGISESTLLRAKKEREKREI</sequence>
<proteinExistence type="predicted"/>